<dbReference type="Proteomes" id="UP000027120">
    <property type="component" value="Unassembled WGS sequence"/>
</dbReference>
<evidence type="ECO:0000313" key="4">
    <source>
        <dbReference type="EMBL" id="KDO45908.1"/>
    </source>
</evidence>
<proteinExistence type="inferred from homology"/>
<evidence type="ECO:0000256" key="3">
    <source>
        <dbReference type="PROSITE-ProRule" id="PRU00708"/>
    </source>
</evidence>
<reference evidence="4 5" key="1">
    <citation type="submission" date="2014-04" db="EMBL/GenBank/DDBJ databases">
        <authorList>
            <consortium name="International Citrus Genome Consortium"/>
            <person name="Gmitter F."/>
            <person name="Chen C."/>
            <person name="Farmerie W."/>
            <person name="Harkins T."/>
            <person name="Desany B."/>
            <person name="Mohiuddin M."/>
            <person name="Kodira C."/>
            <person name="Borodovsky M."/>
            <person name="Lomsadze A."/>
            <person name="Burns P."/>
            <person name="Jenkins J."/>
            <person name="Prochnik S."/>
            <person name="Shu S."/>
            <person name="Chapman J."/>
            <person name="Pitluck S."/>
            <person name="Schmutz J."/>
            <person name="Rokhsar D."/>
        </authorList>
    </citation>
    <scope>NUCLEOTIDE SEQUENCE</scope>
</reference>
<dbReference type="SMR" id="A0A067DSU5"/>
<organism evidence="4 5">
    <name type="scientific">Citrus sinensis</name>
    <name type="common">Sweet orange</name>
    <name type="synonym">Citrus aurantium var. sinensis</name>
    <dbReference type="NCBI Taxonomy" id="2711"/>
    <lineage>
        <taxon>Eukaryota</taxon>
        <taxon>Viridiplantae</taxon>
        <taxon>Streptophyta</taxon>
        <taxon>Embryophyta</taxon>
        <taxon>Tracheophyta</taxon>
        <taxon>Spermatophyta</taxon>
        <taxon>Magnoliopsida</taxon>
        <taxon>eudicotyledons</taxon>
        <taxon>Gunneridae</taxon>
        <taxon>Pentapetalae</taxon>
        <taxon>rosids</taxon>
        <taxon>malvids</taxon>
        <taxon>Sapindales</taxon>
        <taxon>Rutaceae</taxon>
        <taxon>Aurantioideae</taxon>
        <taxon>Citrus</taxon>
    </lineage>
</organism>
<keyword evidence="2" id="KW-0677">Repeat</keyword>
<dbReference type="NCBIfam" id="TIGR00756">
    <property type="entry name" value="PPR"/>
    <property type="match status" value="3"/>
</dbReference>
<feature type="repeat" description="PPR" evidence="3">
    <location>
        <begin position="144"/>
        <end position="178"/>
    </location>
</feature>
<keyword evidence="5" id="KW-1185">Reference proteome</keyword>
<dbReference type="EMBL" id="KK785233">
    <property type="protein sequence ID" value="KDO45908.1"/>
    <property type="molecule type" value="Genomic_DNA"/>
</dbReference>
<name>A0A067DSU5_CITSI</name>
<dbReference type="PANTHER" id="PTHR46128">
    <property type="entry name" value="MITOCHONDRIAL GROUP I INTRON SPLICING FACTOR CCM1"/>
    <property type="match status" value="1"/>
</dbReference>
<dbReference type="InterPro" id="IPR011990">
    <property type="entry name" value="TPR-like_helical_dom_sf"/>
</dbReference>
<evidence type="ECO:0000256" key="2">
    <source>
        <dbReference type="ARBA" id="ARBA00022737"/>
    </source>
</evidence>
<dbReference type="Gene3D" id="1.25.40.10">
    <property type="entry name" value="Tetratricopeptide repeat domain"/>
    <property type="match status" value="2"/>
</dbReference>
<dbReference type="AlphaFoldDB" id="A0A067DSU5"/>
<feature type="repeat" description="PPR" evidence="3">
    <location>
        <begin position="109"/>
        <end position="143"/>
    </location>
</feature>
<dbReference type="InterPro" id="IPR050872">
    <property type="entry name" value="PPR_P_subfamily"/>
</dbReference>
<dbReference type="Pfam" id="PF12854">
    <property type="entry name" value="PPR_1"/>
    <property type="match status" value="1"/>
</dbReference>
<sequence>FDLTEQRFKGNFHVYGIRINGMCKIREIDSAIKKGICLDVFVYSSLINGLCTFNRLKEAVELFDKMVAQGITAELVTYNPLIHDNWEKQGRFSAMALLQTLERDKYELNIEVYSLVIDGLCRVGRWEEARKKLDQLSEKGLVPGVVTYNILINGLCKKGMIMEADKLLVQMKEKGCFPDSTSFNTVIQGFLVKNETDRASSFLKKNM</sequence>
<accession>A0A067DSU5</accession>
<comment type="similarity">
    <text evidence="1">Belongs to the PPR family. P subfamily.</text>
</comment>
<dbReference type="InterPro" id="IPR002885">
    <property type="entry name" value="PPR_rpt"/>
</dbReference>
<dbReference type="PROSITE" id="PS51375">
    <property type="entry name" value="PPR"/>
    <property type="match status" value="3"/>
</dbReference>
<dbReference type="Pfam" id="PF01535">
    <property type="entry name" value="PPR"/>
    <property type="match status" value="1"/>
</dbReference>
<protein>
    <recommendedName>
        <fullName evidence="6">Pentatricopeptide repeat-containing protein</fullName>
    </recommendedName>
</protein>
<feature type="non-terminal residue" evidence="4">
    <location>
        <position position="1"/>
    </location>
</feature>
<dbReference type="Pfam" id="PF13041">
    <property type="entry name" value="PPR_2"/>
    <property type="match status" value="1"/>
</dbReference>
<evidence type="ECO:0008006" key="6">
    <source>
        <dbReference type="Google" id="ProtNLM"/>
    </source>
</evidence>
<feature type="repeat" description="PPR" evidence="3">
    <location>
        <begin position="39"/>
        <end position="73"/>
    </location>
</feature>
<gene>
    <name evidence="4" type="ORF">CISIN_1g045498mg</name>
</gene>
<dbReference type="PANTHER" id="PTHR46128:SF358">
    <property type="entry name" value="TETRATRICOPEPTIDE REPEAT (TPR)-LIKE SUPERFAMILY PROTEIN"/>
    <property type="match status" value="1"/>
</dbReference>
<evidence type="ECO:0000313" key="5">
    <source>
        <dbReference type="Proteomes" id="UP000027120"/>
    </source>
</evidence>
<evidence type="ECO:0000256" key="1">
    <source>
        <dbReference type="ARBA" id="ARBA00007626"/>
    </source>
</evidence>